<evidence type="ECO:0000313" key="5">
    <source>
        <dbReference type="Proteomes" id="UP000823612"/>
    </source>
</evidence>
<dbReference type="Pfam" id="PF01364">
    <property type="entry name" value="Peptidase_C25"/>
    <property type="match status" value="1"/>
</dbReference>
<keyword evidence="1 2" id="KW-0732">Signal</keyword>
<feature type="signal peptide" evidence="2">
    <location>
        <begin position="1"/>
        <end position="24"/>
    </location>
</feature>
<name>A0A9D9DU12_9BACT</name>
<evidence type="ECO:0000313" key="4">
    <source>
        <dbReference type="EMBL" id="MBO8432688.1"/>
    </source>
</evidence>
<accession>A0A9D9DU12</accession>
<sequence length="1169" mass="129557">MKLKMWCRCMIACLLFSIMPENLAQGLLSGGNSLKIAVEKDGIYEVRYEDLVESGLISSPTESGTLALIGRPAGLLPFYNDSSMKTGLMPMPILMQDGDDGIFGPSDRFYFYGPSPDVLLYNAGDPSHPFQVQIHPYDTRQYYFVTLDANSHREIPEAENPDGQTEIIIRNFPDFARHEAELHNPLQGTLSWLGEAFEQNGQSHKIEVELPCEPIDGLANVRVSAFFLQEEKNTETPCLQMELDGQKVSLPKTSLGTYQRLQKDSILNVSANNRFKLRFSKADADTTLRAWLDFVQISFTRPLEKRQGQALFFRSPEAIGKNSRFEIGGNTDNLRVWDISQAEHVANQTIKAENGLAAFAIPASDSLRQFVAFTPEDVQRPLFSGLQKPQDLASVKDAEYLIVTHPLFKAQAEALAAWHRQEDGYSTCVATTTEVFNEFSSGVQDPSAIRLFAKSLYEKSASKKPRYLLLFGAVSYDYKDIYGLRSCFVPTFSPDEDKAERKYLQLYEDAFGYLENGEGLLSGTYNPSYQGDMDIAVGRIPVHSAAEADAMVRKIQRYSTRQYVPDDPAWRRQGNFGPWKNDLVFVGGQEFVRDMESWIDQTMKDTDTLLNIHKIYSGFDTLRQAEARQKITAALTNGAFYIGYMGHGGPDAWGNDRLLQVGNILNWEDSYAYPILFSFACSFATMDNPFQLSGTKAAVLHPDGGCIAAAGATGEFHIGSGVEEMHRRFLQHLLQTEDGNPVTLGDAWIKAKQESRGSSVPTFVLIGDPGLKVPLPASRIRTLEINGNPVQSESSDIDSHPTSDTLRALASVAIHGQIDGQLSEGIIDPAFNGTLFYHLYDKPDTLSVVDGKAYLLQNGTYVSDPDSRDTITYASQERLLLSGKTEVRDGRFTIAFQMPRHIAPGIAPGKLSYYAYDPAQGMDASGCFTGFMVGGSENNASVDSSAPLIYPEIVYRDIYADGKYASVPYLRAEISDLNGLNLSGIVPGKDLRLTINGNENEAIVLNDYFNFDAGTSRSGVLEYPLLLPSGDYCLHLQVWNIFDIAGYARIDFHSRLENETELLAGKESGASLLAMPNPAKDQGFTDFLLRGVSAWNRAELQIYNMTGRLLCTHVFSNTGTAPGGQSLETLRWNWPSSGFRSGLYICRLVLHHPDGQTTATLTTKLLKIE</sequence>
<reference evidence="4" key="2">
    <citation type="journal article" date="2021" name="PeerJ">
        <title>Extensive microbial diversity within the chicken gut microbiome revealed by metagenomics and culture.</title>
        <authorList>
            <person name="Gilroy R."/>
            <person name="Ravi A."/>
            <person name="Getino M."/>
            <person name="Pursley I."/>
            <person name="Horton D.L."/>
            <person name="Alikhan N.F."/>
            <person name="Baker D."/>
            <person name="Gharbi K."/>
            <person name="Hall N."/>
            <person name="Watson M."/>
            <person name="Adriaenssens E.M."/>
            <person name="Foster-Nyarko E."/>
            <person name="Jarju S."/>
            <person name="Secka A."/>
            <person name="Antonio M."/>
            <person name="Oren A."/>
            <person name="Chaudhuri R.R."/>
            <person name="La Ragione R."/>
            <person name="Hildebrand F."/>
            <person name="Pallen M.J."/>
        </authorList>
    </citation>
    <scope>NUCLEOTIDE SEQUENCE</scope>
    <source>
        <strain evidence="4">2889</strain>
    </source>
</reference>
<dbReference type="GO" id="GO:0008234">
    <property type="term" value="F:cysteine-type peptidase activity"/>
    <property type="evidence" value="ECO:0007669"/>
    <property type="project" value="InterPro"/>
</dbReference>
<dbReference type="Gene3D" id="3.40.50.1460">
    <property type="match status" value="1"/>
</dbReference>
<protein>
    <submittedName>
        <fullName evidence="4">Type IX secretion system sortase PorU</fullName>
    </submittedName>
</protein>
<proteinExistence type="predicted"/>
<comment type="caution">
    <text evidence="4">The sequence shown here is derived from an EMBL/GenBank/DDBJ whole genome shotgun (WGS) entry which is preliminary data.</text>
</comment>
<feature type="chain" id="PRO_5038628076" evidence="2">
    <location>
        <begin position="25"/>
        <end position="1169"/>
    </location>
</feature>
<feature type="domain" description="Gingipain" evidence="3">
    <location>
        <begin position="400"/>
        <end position="773"/>
    </location>
</feature>
<dbReference type="EMBL" id="JADIMZ010000083">
    <property type="protein sequence ID" value="MBO8432688.1"/>
    <property type="molecule type" value="Genomic_DNA"/>
</dbReference>
<organism evidence="4 5">
    <name type="scientific">Candidatus Pullibacteroides excrementavium</name>
    <dbReference type="NCBI Taxonomy" id="2840905"/>
    <lineage>
        <taxon>Bacteria</taxon>
        <taxon>Pseudomonadati</taxon>
        <taxon>Bacteroidota</taxon>
        <taxon>Bacteroidia</taxon>
        <taxon>Bacteroidales</taxon>
        <taxon>Candidatus Pullibacteroides</taxon>
    </lineage>
</organism>
<reference evidence="4" key="1">
    <citation type="submission" date="2020-10" db="EMBL/GenBank/DDBJ databases">
        <authorList>
            <person name="Gilroy R."/>
        </authorList>
    </citation>
    <scope>NUCLEOTIDE SEQUENCE</scope>
    <source>
        <strain evidence="4">2889</strain>
    </source>
</reference>
<dbReference type="InterPro" id="IPR029030">
    <property type="entry name" value="Caspase-like_dom_sf"/>
</dbReference>
<evidence type="ECO:0000259" key="3">
    <source>
        <dbReference type="Pfam" id="PF01364"/>
    </source>
</evidence>
<dbReference type="CDD" id="cd02258">
    <property type="entry name" value="Peptidase_C25_N"/>
    <property type="match status" value="1"/>
</dbReference>
<dbReference type="InterPro" id="IPR029031">
    <property type="entry name" value="Gingipain_N_sf"/>
</dbReference>
<dbReference type="Gene3D" id="3.40.50.10390">
    <property type="entry name" value="Gingipain r, domain 1"/>
    <property type="match status" value="1"/>
</dbReference>
<dbReference type="AlphaFoldDB" id="A0A9D9DU12"/>
<dbReference type="GO" id="GO:0006508">
    <property type="term" value="P:proteolysis"/>
    <property type="evidence" value="ECO:0007669"/>
    <property type="project" value="InterPro"/>
</dbReference>
<dbReference type="InterPro" id="IPR001769">
    <property type="entry name" value="Gingipain"/>
</dbReference>
<dbReference type="Proteomes" id="UP000823612">
    <property type="component" value="Unassembled WGS sequence"/>
</dbReference>
<dbReference type="NCBIfam" id="NF033707">
    <property type="entry name" value="T9SS_sortase"/>
    <property type="match status" value="1"/>
</dbReference>
<evidence type="ECO:0000256" key="2">
    <source>
        <dbReference type="SAM" id="SignalP"/>
    </source>
</evidence>
<dbReference type="SUPFAM" id="SSF52129">
    <property type="entry name" value="Caspase-like"/>
    <property type="match status" value="1"/>
</dbReference>
<gene>
    <name evidence="4" type="primary">porU</name>
    <name evidence="4" type="ORF">IAB08_05290</name>
</gene>
<evidence type="ECO:0000256" key="1">
    <source>
        <dbReference type="ARBA" id="ARBA00022729"/>
    </source>
</evidence>